<dbReference type="AlphaFoldDB" id="A0A1Y4VMS4"/>
<comment type="caution">
    <text evidence="1">The sequence shown here is derived from an EMBL/GenBank/DDBJ whole genome shotgun (WGS) entry which is preliminary data.</text>
</comment>
<dbReference type="Proteomes" id="UP000196036">
    <property type="component" value="Unassembled WGS sequence"/>
</dbReference>
<reference evidence="2 4" key="3">
    <citation type="submission" date="2018-08" db="EMBL/GenBank/DDBJ databases">
        <title>A genome reference for cultivated species of the human gut microbiota.</title>
        <authorList>
            <person name="Zou Y."/>
            <person name="Xue W."/>
            <person name="Luo G."/>
        </authorList>
    </citation>
    <scope>NUCLEOTIDE SEQUENCE [LARGE SCALE GENOMIC DNA]</scope>
    <source>
        <strain evidence="2 4">AF14-7</strain>
    </source>
</reference>
<accession>A0A1Y4VMS4</accession>
<dbReference type="RefSeq" id="WP_008022111.1">
    <property type="nucleotide sequence ID" value="NZ_JAHOJA010000001.1"/>
</dbReference>
<gene>
    <name evidence="1" type="ORF">B5E52_07095</name>
    <name evidence="2" type="ORF">DWW25_06355</name>
</gene>
<name>A0A1Y4VMS4_9BACE</name>
<reference evidence="1" key="2">
    <citation type="journal article" date="2018" name="BMC Genomics">
        <title>Whole genome sequencing and function prediction of 133 gut anaerobes isolated from chicken caecum in pure cultures.</title>
        <authorList>
            <person name="Medvecky M."/>
            <person name="Cejkova D."/>
            <person name="Polansky O."/>
            <person name="Karasova D."/>
            <person name="Kubasova T."/>
            <person name="Cizek A."/>
            <person name="Rychlik I."/>
        </authorList>
    </citation>
    <scope>NUCLEOTIDE SEQUENCE</scope>
    <source>
        <strain evidence="1">An109</strain>
    </source>
</reference>
<dbReference type="Proteomes" id="UP000283369">
    <property type="component" value="Unassembled WGS sequence"/>
</dbReference>
<organism evidence="1 3">
    <name type="scientific">Bacteroides xylanisolvens</name>
    <dbReference type="NCBI Taxonomy" id="371601"/>
    <lineage>
        <taxon>Bacteria</taxon>
        <taxon>Pseudomonadati</taxon>
        <taxon>Bacteroidota</taxon>
        <taxon>Bacteroidia</taxon>
        <taxon>Bacteroidales</taxon>
        <taxon>Bacteroidaceae</taxon>
        <taxon>Bacteroides</taxon>
    </lineage>
</organism>
<proteinExistence type="predicted"/>
<evidence type="ECO:0008006" key="5">
    <source>
        <dbReference type="Google" id="ProtNLM"/>
    </source>
</evidence>
<dbReference type="PROSITE" id="PS51257">
    <property type="entry name" value="PROKAR_LIPOPROTEIN"/>
    <property type="match status" value="1"/>
</dbReference>
<evidence type="ECO:0000313" key="4">
    <source>
        <dbReference type="Proteomes" id="UP000283369"/>
    </source>
</evidence>
<evidence type="ECO:0000313" key="2">
    <source>
        <dbReference type="EMBL" id="RGV16816.1"/>
    </source>
</evidence>
<protein>
    <recommendedName>
        <fullName evidence="5">Polysaccharide deacetylase</fullName>
    </recommendedName>
</protein>
<dbReference type="EMBL" id="NFLW01000010">
    <property type="protein sequence ID" value="OUQ71392.1"/>
    <property type="molecule type" value="Genomic_DNA"/>
</dbReference>
<evidence type="ECO:0000313" key="3">
    <source>
        <dbReference type="Proteomes" id="UP000196036"/>
    </source>
</evidence>
<reference evidence="3" key="1">
    <citation type="submission" date="2017-04" db="EMBL/GenBank/DDBJ databases">
        <title>Function of individual gut microbiota members based on whole genome sequencing of pure cultures obtained from chicken caecum.</title>
        <authorList>
            <person name="Medvecky M."/>
            <person name="Cejkova D."/>
            <person name="Polansky O."/>
            <person name="Karasova D."/>
            <person name="Kubasova T."/>
            <person name="Cizek A."/>
            <person name="Rychlik I."/>
        </authorList>
    </citation>
    <scope>NUCLEOTIDE SEQUENCE [LARGE SCALE GENOMIC DNA]</scope>
    <source>
        <strain evidence="3">An109</strain>
    </source>
</reference>
<dbReference type="CDD" id="cd10585">
    <property type="entry name" value="CE4_SF"/>
    <property type="match status" value="1"/>
</dbReference>
<dbReference type="EMBL" id="QRYV01000011">
    <property type="protein sequence ID" value="RGV16816.1"/>
    <property type="molecule type" value="Genomic_DNA"/>
</dbReference>
<evidence type="ECO:0000313" key="1">
    <source>
        <dbReference type="EMBL" id="OUQ71392.1"/>
    </source>
</evidence>
<sequence>MCKNLNIGIVLFLIIGLVMSGCIRKLNLYQGDKDEDENKDNGKRRDVICETEFIYPFGNETADKEIEITIHLKADRQAGYLYTEIPTLKYNKDWLFLMTQDDCMHSAFSYTWAAIHGKPLSYIYYCDLAHLQNGDLPPDYYSLGKTLATTNGTGQEVRFSFGTTVAADDDLMNTQTWVQNGYTRDYFRFYKKTMLVWGNLQEMMNYGVSIAFHDLNLPDEDKTEDKLLAQFPVAQSMIREKLNNRTCKMLAEPNGDKNYIKAALRYDKIRTLCAQSEATKLYPFQENGDIEQVVIERAFYDPPEGSGLTNPDMIKAAILKEMENPKEERAAISIGAHNTDTGWVNFLEWLNDTYGQDGDDSMWFTNQEEYYEYYYYRLHSKPEIKQVNTHTWKLTLNLNGEDSAPFYYPSVTVNIFGLKMEDIENIESNEDVTGLSYGDHKDFFMLNIDCRKYLAEHAENFVKRYEANPTDVSAKADANYFVNMLKDSDKKTELKKRAE</sequence>
<dbReference type="InterPro" id="IPR032762">
    <property type="entry name" value="Polysacc_deac_3"/>
</dbReference>
<dbReference type="Pfam" id="PF15421">
    <property type="entry name" value="Polysacc_deac_3"/>
    <property type="match status" value="1"/>
</dbReference>